<evidence type="ECO:0000256" key="2">
    <source>
        <dbReference type="ARBA" id="ARBA00006024"/>
    </source>
</evidence>
<dbReference type="InterPro" id="IPR008250">
    <property type="entry name" value="ATPase_P-typ_transduc_dom_A_sf"/>
</dbReference>
<gene>
    <name evidence="20" type="primary">cadA</name>
    <name evidence="20" type="ORF">CWS01_19020</name>
</gene>
<evidence type="ECO:0000256" key="7">
    <source>
        <dbReference type="ARBA" id="ARBA00022692"/>
    </source>
</evidence>
<organism evidence="20 21">
    <name type="scientific">Niallia nealsonii</name>
    <dbReference type="NCBI Taxonomy" id="115979"/>
    <lineage>
        <taxon>Bacteria</taxon>
        <taxon>Bacillati</taxon>
        <taxon>Bacillota</taxon>
        <taxon>Bacilli</taxon>
        <taxon>Bacillales</taxon>
        <taxon>Bacillaceae</taxon>
        <taxon>Niallia</taxon>
    </lineage>
</organism>
<dbReference type="InterPro" id="IPR036163">
    <property type="entry name" value="HMA_dom_sf"/>
</dbReference>
<dbReference type="GO" id="GO:0046872">
    <property type="term" value="F:metal ion binding"/>
    <property type="evidence" value="ECO:0007669"/>
    <property type="project" value="UniProtKB-KW"/>
</dbReference>
<dbReference type="NCBIfam" id="TIGR01525">
    <property type="entry name" value="ATPase-IB_hvy"/>
    <property type="match status" value="1"/>
</dbReference>
<dbReference type="PROSITE" id="PS50846">
    <property type="entry name" value="HMA_2"/>
    <property type="match status" value="2"/>
</dbReference>
<protein>
    <recommendedName>
        <fullName evidence="16">Cd(2+)-exporting ATPase</fullName>
        <ecNumber evidence="16">7.2.2.21</ecNumber>
    </recommendedName>
</protein>
<feature type="transmembrane region" description="Helical" evidence="18">
    <location>
        <begin position="233"/>
        <end position="252"/>
    </location>
</feature>
<dbReference type="InterPro" id="IPR023299">
    <property type="entry name" value="ATPase_P-typ_cyto_dom_N"/>
</dbReference>
<feature type="transmembrane region" description="Helical" evidence="18">
    <location>
        <begin position="433"/>
        <end position="453"/>
    </location>
</feature>
<keyword evidence="5" id="KW-0104">Cadmium</keyword>
<feature type="transmembrane region" description="Helical" evidence="18">
    <location>
        <begin position="465"/>
        <end position="492"/>
    </location>
</feature>
<evidence type="ECO:0000256" key="11">
    <source>
        <dbReference type="ARBA" id="ARBA00022842"/>
    </source>
</evidence>
<feature type="transmembrane region" description="Helical" evidence="18">
    <location>
        <begin position="766"/>
        <end position="788"/>
    </location>
</feature>
<evidence type="ECO:0000256" key="18">
    <source>
        <dbReference type="RuleBase" id="RU362081"/>
    </source>
</evidence>
<dbReference type="EMBL" id="PISE01000047">
    <property type="protein sequence ID" value="PKG22064.1"/>
    <property type="molecule type" value="Genomic_DNA"/>
</dbReference>
<evidence type="ECO:0000256" key="12">
    <source>
        <dbReference type="ARBA" id="ARBA00022967"/>
    </source>
</evidence>
<feature type="domain" description="HMA" evidence="19">
    <location>
        <begin position="111"/>
        <end position="179"/>
    </location>
</feature>
<dbReference type="FunFam" id="2.70.150.10:FF:000090">
    <property type="entry name" value="Cadmium-translocating P-type ATPase"/>
    <property type="match status" value="1"/>
</dbReference>
<dbReference type="InterPro" id="IPR006121">
    <property type="entry name" value="HMA_dom"/>
</dbReference>
<dbReference type="PANTHER" id="PTHR48085">
    <property type="entry name" value="CADMIUM/ZINC-TRANSPORTING ATPASE HMA2-RELATED"/>
    <property type="match status" value="1"/>
</dbReference>
<dbReference type="CDD" id="cd07548">
    <property type="entry name" value="P-type_ATPase-Cd_Zn_Co_like"/>
    <property type="match status" value="1"/>
</dbReference>
<dbReference type="InterPro" id="IPR027256">
    <property type="entry name" value="P-typ_ATPase_IB"/>
</dbReference>
<keyword evidence="15 18" id="KW-0472">Membrane</keyword>
<reference evidence="20 21" key="1">
    <citation type="journal article" date="2003" name="Int. J. Syst. Evol. Microbiol.">
        <title>Bacillus nealsonii sp. nov., isolated from a spacecraft-assembly facility, whose spores are gamma-radiation resistant.</title>
        <authorList>
            <person name="Venkateswaran K."/>
            <person name="Kempf M."/>
            <person name="Chen F."/>
            <person name="Satomi M."/>
            <person name="Nicholson W."/>
            <person name="Kern R."/>
        </authorList>
    </citation>
    <scope>NUCLEOTIDE SEQUENCE [LARGE SCALE GENOMIC DNA]</scope>
    <source>
        <strain evidence="20 21">FO-92</strain>
    </source>
</reference>
<comment type="subcellular location">
    <subcellularLocation>
        <location evidence="1">Cell membrane</location>
        <topology evidence="1">Multi-pass membrane protein</topology>
    </subcellularLocation>
</comment>
<evidence type="ECO:0000256" key="13">
    <source>
        <dbReference type="ARBA" id="ARBA00022989"/>
    </source>
</evidence>
<dbReference type="Gene3D" id="3.30.70.100">
    <property type="match status" value="2"/>
</dbReference>
<evidence type="ECO:0000256" key="8">
    <source>
        <dbReference type="ARBA" id="ARBA00022723"/>
    </source>
</evidence>
<dbReference type="PRINTS" id="PR00941">
    <property type="entry name" value="CDATPASE"/>
</dbReference>
<name>A0A2N0YXS4_9BACI</name>
<dbReference type="PANTHER" id="PTHR48085:SF5">
    <property type="entry name" value="CADMIUM_ZINC-TRANSPORTING ATPASE HMA4-RELATED"/>
    <property type="match status" value="1"/>
</dbReference>
<dbReference type="SUPFAM" id="SSF81653">
    <property type="entry name" value="Calcium ATPase, transduction domain A"/>
    <property type="match status" value="1"/>
</dbReference>
<feature type="domain" description="HMA" evidence="19">
    <location>
        <begin position="33"/>
        <end position="97"/>
    </location>
</feature>
<dbReference type="PROSITE" id="PS01047">
    <property type="entry name" value="HMA_1"/>
    <property type="match status" value="2"/>
</dbReference>
<comment type="similarity">
    <text evidence="2 18">Belongs to the cation transport ATPase (P-type) (TC 3.A.3) family. Type IB subfamily.</text>
</comment>
<dbReference type="GO" id="GO:0016887">
    <property type="term" value="F:ATP hydrolysis activity"/>
    <property type="evidence" value="ECO:0007669"/>
    <property type="project" value="InterPro"/>
</dbReference>
<comment type="caution">
    <text evidence="20">The sequence shown here is derived from an EMBL/GenBank/DDBJ whole genome shotgun (WGS) entry which is preliminary data.</text>
</comment>
<dbReference type="InterPro" id="IPR044492">
    <property type="entry name" value="P_typ_ATPase_HD_dom"/>
</dbReference>
<dbReference type="InterPro" id="IPR001757">
    <property type="entry name" value="P_typ_ATPase"/>
</dbReference>
<keyword evidence="12" id="KW-1278">Translocase</keyword>
<dbReference type="Pfam" id="PF00122">
    <property type="entry name" value="E1-E2_ATPase"/>
    <property type="match status" value="1"/>
</dbReference>
<dbReference type="InterPro" id="IPR036412">
    <property type="entry name" value="HAD-like_sf"/>
</dbReference>
<dbReference type="SUPFAM" id="SSF55008">
    <property type="entry name" value="HMA, heavy metal-associated domain"/>
    <property type="match status" value="2"/>
</dbReference>
<keyword evidence="8 18" id="KW-0479">Metal-binding</keyword>
<evidence type="ECO:0000256" key="6">
    <source>
        <dbReference type="ARBA" id="ARBA00022553"/>
    </source>
</evidence>
<evidence type="ECO:0000256" key="5">
    <source>
        <dbReference type="ARBA" id="ARBA00022539"/>
    </source>
</evidence>
<dbReference type="NCBIfam" id="TIGR01494">
    <property type="entry name" value="ATPase_P-type"/>
    <property type="match status" value="1"/>
</dbReference>
<keyword evidence="4 18" id="KW-1003">Cell membrane</keyword>
<dbReference type="InterPro" id="IPR018303">
    <property type="entry name" value="ATPase_P-typ_P_site"/>
</dbReference>
<keyword evidence="21" id="KW-1185">Reference proteome</keyword>
<keyword evidence="7 18" id="KW-0812">Transmembrane</keyword>
<keyword evidence="6" id="KW-0597">Phosphoprotein</keyword>
<dbReference type="GO" id="GO:0005886">
    <property type="term" value="C:plasma membrane"/>
    <property type="evidence" value="ECO:0007669"/>
    <property type="project" value="UniProtKB-SubCell"/>
</dbReference>
<dbReference type="FunFam" id="3.40.1110.10:FF:000066">
    <property type="entry name" value="Cadmium-translocating P-type ATPase"/>
    <property type="match status" value="1"/>
</dbReference>
<comment type="catalytic activity">
    <reaction evidence="17">
        <text>Cd(2+)(in) + ATP + H2O = Cd(2+)(out) + ADP + phosphate + H(+)</text>
        <dbReference type="Rhea" id="RHEA:12132"/>
        <dbReference type="ChEBI" id="CHEBI:15377"/>
        <dbReference type="ChEBI" id="CHEBI:15378"/>
        <dbReference type="ChEBI" id="CHEBI:30616"/>
        <dbReference type="ChEBI" id="CHEBI:43474"/>
        <dbReference type="ChEBI" id="CHEBI:48775"/>
        <dbReference type="ChEBI" id="CHEBI:456216"/>
        <dbReference type="EC" id="7.2.2.21"/>
    </reaction>
</comment>
<dbReference type="InterPro" id="IPR023298">
    <property type="entry name" value="ATPase_P-typ_TM_dom_sf"/>
</dbReference>
<dbReference type="InterPro" id="IPR017969">
    <property type="entry name" value="Heavy-metal-associated_CS"/>
</dbReference>
<dbReference type="Pfam" id="PF00403">
    <property type="entry name" value="HMA"/>
    <property type="match status" value="2"/>
</dbReference>
<evidence type="ECO:0000256" key="10">
    <source>
        <dbReference type="ARBA" id="ARBA00022840"/>
    </source>
</evidence>
<dbReference type="PROSITE" id="PS00154">
    <property type="entry name" value="ATPASE_E1_E2"/>
    <property type="match status" value="1"/>
</dbReference>
<evidence type="ECO:0000313" key="20">
    <source>
        <dbReference type="EMBL" id="PKG22064.1"/>
    </source>
</evidence>
<dbReference type="GO" id="GO:0005524">
    <property type="term" value="F:ATP binding"/>
    <property type="evidence" value="ECO:0007669"/>
    <property type="project" value="UniProtKB-UniRule"/>
</dbReference>
<dbReference type="SFLD" id="SFLDG00002">
    <property type="entry name" value="C1.7:_P-type_atpase_like"/>
    <property type="match status" value="1"/>
</dbReference>
<evidence type="ECO:0000256" key="15">
    <source>
        <dbReference type="ARBA" id="ARBA00023136"/>
    </source>
</evidence>
<evidence type="ECO:0000313" key="21">
    <source>
        <dbReference type="Proteomes" id="UP000233375"/>
    </source>
</evidence>
<evidence type="ECO:0000256" key="9">
    <source>
        <dbReference type="ARBA" id="ARBA00022741"/>
    </source>
</evidence>
<dbReference type="Gene3D" id="3.40.1110.10">
    <property type="entry name" value="Calcium-transporting ATPase, cytoplasmic domain N"/>
    <property type="match status" value="1"/>
</dbReference>
<keyword evidence="14" id="KW-0406">Ion transport</keyword>
<evidence type="ECO:0000256" key="1">
    <source>
        <dbReference type="ARBA" id="ARBA00004651"/>
    </source>
</evidence>
<dbReference type="SFLD" id="SFLDF00027">
    <property type="entry name" value="p-type_atpase"/>
    <property type="match status" value="1"/>
</dbReference>
<keyword evidence="10 18" id="KW-0067">ATP-binding</keyword>
<evidence type="ECO:0000259" key="19">
    <source>
        <dbReference type="PROSITE" id="PS50846"/>
    </source>
</evidence>
<keyword evidence="11" id="KW-0460">Magnesium</keyword>
<dbReference type="InterPro" id="IPR051014">
    <property type="entry name" value="Cation_Transport_ATPase_IB"/>
</dbReference>
<sequence length="818" mass="89296">MKTPNKNGFFIDGCKTKFCEKEEIIVEEGKQLTKKEFTLAGLDCANCAMKIEKGVASISGVDKCSVNFATQTLSLSMKQRDEAEIIEKAQKEIRRLEPHIKVEEKQKGHISSATFLLEGLDCANCAAKIEKEVGKLDGVASASVDFVSKKLTIEASNHQLEAMQEQAEKVVEKLEPHVHVLPLEKEKHHHTHAHDHSHEHGAGHTKKMIVRLSVGSIVAAIGVFAPFSVPLEFLFFFAAYLIIGGDIVWRAVKNIIRGQVFDEHFLMAIATIGAFAVGQYAEGVAVMLFYQIGELFQGIAVNRSRKSISSLMDIRPDFANVKREETFQKISPEDVRIGDIILVKPGEKIPLDGKVIEGASMVDTSALTGESIPRDIKAGSDVLSGFINKNGVLTIEVTKEFGESTVSKILDLVQNASSKKAPTENFITKFARYYTPVVVIIAFLLAVVPPLIISGATFSDWVYRALIFLVISCPCALVVSIPLGFFGGIGAASSRGILVKGSNYLEALNDVKYVVFDKTGTLTKGVFEVTKIHAVEGVTQDEVLQNAAFAEVHSNHPIAESIRKAYGKDISENSISSYNEISGHGMEVVIEEKEILAGNRKLMSKMNIPFLESEEVGTVVYVAVNKIFIGYIVISDQLKDDAKKAIQLLKELNMKKTVMLTGDALAVGKKVAKELAMDEVYAELLPQHKVEQMEQLDRTKQTNEKILFVGDGINDTPVLARADVGMAMGGLGSDAAIEAADIVIMTDEPSKIATAIKIAKKTRKIVWQNIIFALGVKAVFLLLGAFGIATMWEAVFSDVGVTLLAVLNAMRVLKTNDL</sequence>
<dbReference type="InterPro" id="IPR023214">
    <property type="entry name" value="HAD_sf"/>
</dbReference>
<dbReference type="PRINTS" id="PR00119">
    <property type="entry name" value="CATATPASE"/>
</dbReference>
<feature type="transmembrane region" description="Helical" evidence="18">
    <location>
        <begin position="208"/>
        <end position="227"/>
    </location>
</feature>
<keyword evidence="3" id="KW-0813">Transport</keyword>
<dbReference type="InterPro" id="IPR059000">
    <property type="entry name" value="ATPase_P-type_domA"/>
</dbReference>
<dbReference type="OrthoDB" id="9813266at2"/>
<keyword evidence="13 18" id="KW-1133">Transmembrane helix</keyword>
<dbReference type="Gene3D" id="2.70.150.10">
    <property type="entry name" value="Calcium-transporting ATPase, cytoplasmic transduction domain A"/>
    <property type="match status" value="1"/>
</dbReference>
<evidence type="ECO:0000256" key="14">
    <source>
        <dbReference type="ARBA" id="ARBA00023065"/>
    </source>
</evidence>
<dbReference type="AlphaFoldDB" id="A0A2N0YXS4"/>
<feature type="transmembrane region" description="Helical" evidence="18">
    <location>
        <begin position="264"/>
        <end position="281"/>
    </location>
</feature>
<dbReference type="SFLD" id="SFLDS00003">
    <property type="entry name" value="Haloacid_Dehalogenase"/>
    <property type="match status" value="1"/>
</dbReference>
<evidence type="ECO:0000256" key="16">
    <source>
        <dbReference type="ARBA" id="ARBA00039103"/>
    </source>
</evidence>
<accession>A0A2N0YXS4</accession>
<dbReference type="SUPFAM" id="SSF81665">
    <property type="entry name" value="Calcium ATPase, transmembrane domain M"/>
    <property type="match status" value="1"/>
</dbReference>
<dbReference type="Pfam" id="PF00702">
    <property type="entry name" value="Hydrolase"/>
    <property type="match status" value="1"/>
</dbReference>
<evidence type="ECO:0000256" key="3">
    <source>
        <dbReference type="ARBA" id="ARBA00022448"/>
    </source>
</evidence>
<dbReference type="Gene3D" id="3.40.50.1000">
    <property type="entry name" value="HAD superfamily/HAD-like"/>
    <property type="match status" value="1"/>
</dbReference>
<dbReference type="EC" id="7.2.2.21" evidence="16"/>
<evidence type="ECO:0000256" key="4">
    <source>
        <dbReference type="ARBA" id="ARBA00022475"/>
    </source>
</evidence>
<dbReference type="SUPFAM" id="SSF56784">
    <property type="entry name" value="HAD-like"/>
    <property type="match status" value="1"/>
</dbReference>
<evidence type="ECO:0000256" key="17">
    <source>
        <dbReference type="ARBA" id="ARBA00049338"/>
    </source>
</evidence>
<dbReference type="CDD" id="cd00371">
    <property type="entry name" value="HMA"/>
    <property type="match status" value="2"/>
</dbReference>
<proteinExistence type="inferred from homology"/>
<dbReference type="Proteomes" id="UP000233375">
    <property type="component" value="Unassembled WGS sequence"/>
</dbReference>
<keyword evidence="9 18" id="KW-0547">Nucleotide-binding</keyword>
<dbReference type="GO" id="GO:0008551">
    <property type="term" value="F:P-type cadmium transporter activity"/>
    <property type="evidence" value="ECO:0007669"/>
    <property type="project" value="UniProtKB-EC"/>
</dbReference>
<dbReference type="NCBIfam" id="TIGR01512">
    <property type="entry name" value="ATPase-IB2_Cd"/>
    <property type="match status" value="1"/>
</dbReference>